<reference evidence="2" key="1">
    <citation type="journal article" date="2020" name="bioRxiv">
        <title>Whole genome comparisons of ergot fungi reveals the divergence and evolution of species within the genus Claviceps are the result of varying mechanisms driving genome evolution and host range expansion.</title>
        <authorList>
            <person name="Wyka S.A."/>
            <person name="Mondo S.J."/>
            <person name="Liu M."/>
            <person name="Dettman J."/>
            <person name="Nalam V."/>
            <person name="Broders K.D."/>
        </authorList>
    </citation>
    <scope>NUCLEOTIDE SEQUENCE</scope>
    <source>
        <strain evidence="2">CCC 489</strain>
    </source>
</reference>
<feature type="compositionally biased region" description="Low complexity" evidence="1">
    <location>
        <begin position="140"/>
        <end position="151"/>
    </location>
</feature>
<proteinExistence type="predicted"/>
<comment type="caution">
    <text evidence="2">The sequence shown here is derived from an EMBL/GenBank/DDBJ whole genome shotgun (WGS) entry which is preliminary data.</text>
</comment>
<protein>
    <submittedName>
        <fullName evidence="2">Uncharacterized protein</fullName>
    </submittedName>
</protein>
<dbReference type="PANTHER" id="PTHR21521:SF0">
    <property type="entry name" value="AMUN, ISOFORM A"/>
    <property type="match status" value="1"/>
</dbReference>
<keyword evidence="3" id="KW-1185">Reference proteome</keyword>
<dbReference type="OrthoDB" id="8249012at2759"/>
<feature type="compositionally biased region" description="Basic residues" evidence="1">
    <location>
        <begin position="167"/>
        <end position="179"/>
    </location>
</feature>
<feature type="compositionally biased region" description="Basic and acidic residues" evidence="1">
    <location>
        <begin position="120"/>
        <end position="130"/>
    </location>
</feature>
<organism evidence="2 3">
    <name type="scientific">Claviceps africana</name>
    <dbReference type="NCBI Taxonomy" id="83212"/>
    <lineage>
        <taxon>Eukaryota</taxon>
        <taxon>Fungi</taxon>
        <taxon>Dikarya</taxon>
        <taxon>Ascomycota</taxon>
        <taxon>Pezizomycotina</taxon>
        <taxon>Sordariomycetes</taxon>
        <taxon>Hypocreomycetidae</taxon>
        <taxon>Hypocreales</taxon>
        <taxon>Clavicipitaceae</taxon>
        <taxon>Claviceps</taxon>
    </lineage>
</organism>
<feature type="region of interest" description="Disordered" evidence="1">
    <location>
        <begin position="119"/>
        <end position="179"/>
    </location>
</feature>
<accession>A0A8K0NK99</accession>
<evidence type="ECO:0000256" key="1">
    <source>
        <dbReference type="SAM" id="MobiDB-lite"/>
    </source>
</evidence>
<gene>
    <name evidence="2" type="ORF">E4U42_001568</name>
</gene>
<evidence type="ECO:0000313" key="3">
    <source>
        <dbReference type="Proteomes" id="UP000811619"/>
    </source>
</evidence>
<evidence type="ECO:0000313" key="2">
    <source>
        <dbReference type="EMBL" id="KAG5927926.1"/>
    </source>
</evidence>
<name>A0A8K0NK99_9HYPO</name>
<dbReference type="AlphaFoldDB" id="A0A8K0NK99"/>
<dbReference type="PANTHER" id="PTHR21521">
    <property type="entry name" value="AMUN, ISOFORM A"/>
    <property type="match status" value="1"/>
</dbReference>
<sequence length="179" mass="19288">MAKAVISSAMRTYRADTRTGAPDADAAQTALGMLTKLRGVGPATASLLLSVHDPRRVIFFSDEAYWWLCCGGNSGVRIRYTAGEYRSLRDEAGVLVRRLGEGTHMVDVEKAAYVAMRTGGEMEGKTGKEAEDAEEGMPGGKARASRGGRAQSAKRKVDGVDEDAPLRRSRRLNRRGTGP</sequence>
<dbReference type="EMBL" id="SRPY01000147">
    <property type="protein sequence ID" value="KAG5927926.1"/>
    <property type="molecule type" value="Genomic_DNA"/>
</dbReference>
<dbReference type="Proteomes" id="UP000811619">
    <property type="component" value="Unassembled WGS sequence"/>
</dbReference>